<feature type="transmembrane region" description="Helical" evidence="10">
    <location>
        <begin position="115"/>
        <end position="132"/>
    </location>
</feature>
<name>A0A1F8FC48_9BACT</name>
<dbReference type="UniPathway" id="UPA00378"/>
<sequence length="352" mass="40137">MNNKLYLIIILASSFFIHFLFFGSPNEVVFDEVWYGRHVNDYINKTFHFDGHPPLGRMTIAGFAKVLDYKPDSSFQNIGEKYPDKQYLILRFLPTLAGAILPVIIYLIILELGMTPFAAFAGSMLVVLENGFVAQSRLLLMDSSLLLYEFASLLFYLRYRNHKKTYMLFLSGILAGCAFSVKWVGLSFVALPVLFEGLGVLFEMKRKGISVLKSSRTWLTFTALVITPFIVYFSAVTAYSLILNKSGTGDAFMSAGYQKTLQGNNYQNNPDIKTPNIFSKFYELTGEMYKVNQALTANHPYASRWYTWPSMLRPIYYWVQGNARIYFIGNPVAWWASTIAIIISIIYLVFSI</sequence>
<feature type="non-terminal residue" evidence="13">
    <location>
        <position position="352"/>
    </location>
</feature>
<comment type="function">
    <text evidence="10">Protein O-mannosyltransferase that catalyzes the transfer of a single mannose residue from a polyprenol phospho-mannosyl lipidic donor to the hydroxyl group of selected serine and threonine residues in acceptor proteins.</text>
</comment>
<feature type="transmembrane region" description="Helical" evidence="10">
    <location>
        <begin position="218"/>
        <end position="242"/>
    </location>
</feature>
<evidence type="ECO:0000256" key="3">
    <source>
        <dbReference type="ARBA" id="ARBA00007222"/>
    </source>
</evidence>
<dbReference type="InterPro" id="IPR027005">
    <property type="entry name" value="PMT-like"/>
</dbReference>
<dbReference type="Proteomes" id="UP000178908">
    <property type="component" value="Unassembled WGS sequence"/>
</dbReference>
<feature type="transmembrane region" description="Helical" evidence="10">
    <location>
        <begin position="139"/>
        <end position="159"/>
    </location>
</feature>
<dbReference type="Pfam" id="PF16192">
    <property type="entry name" value="PMT_4TMC"/>
    <property type="match status" value="1"/>
</dbReference>
<dbReference type="PANTHER" id="PTHR10050">
    <property type="entry name" value="DOLICHYL-PHOSPHATE-MANNOSE--PROTEIN MANNOSYLTRANSFERASE"/>
    <property type="match status" value="1"/>
</dbReference>
<feature type="domain" description="ArnT-like N-terminal" evidence="11">
    <location>
        <begin position="9"/>
        <end position="235"/>
    </location>
</feature>
<dbReference type="InterPro" id="IPR003342">
    <property type="entry name" value="ArnT-like_N"/>
</dbReference>
<evidence type="ECO:0000256" key="4">
    <source>
        <dbReference type="ARBA" id="ARBA00022676"/>
    </source>
</evidence>
<keyword evidence="7 10" id="KW-1133">Transmembrane helix</keyword>
<organism evidence="13 14">
    <name type="scientific">Candidatus Yanofskybacteria bacterium RIFCSPHIGHO2_02_FULL_39_10</name>
    <dbReference type="NCBI Taxonomy" id="1802674"/>
    <lineage>
        <taxon>Bacteria</taxon>
        <taxon>Candidatus Yanofskyibacteriota</taxon>
    </lineage>
</organism>
<keyword evidence="4 10" id="KW-0328">Glycosyltransferase</keyword>
<feature type="domain" description="Protein O-mannosyl-transferase C-terminal four TM" evidence="12">
    <location>
        <begin position="278"/>
        <end position="351"/>
    </location>
</feature>
<evidence type="ECO:0000256" key="1">
    <source>
        <dbReference type="ARBA" id="ARBA00004127"/>
    </source>
</evidence>
<evidence type="ECO:0000259" key="11">
    <source>
        <dbReference type="Pfam" id="PF02366"/>
    </source>
</evidence>
<evidence type="ECO:0000256" key="10">
    <source>
        <dbReference type="RuleBase" id="RU367007"/>
    </source>
</evidence>
<dbReference type="EC" id="2.4.1.-" evidence="10"/>
<dbReference type="Pfam" id="PF02366">
    <property type="entry name" value="PMT"/>
    <property type="match status" value="1"/>
</dbReference>
<feature type="transmembrane region" description="Helical" evidence="10">
    <location>
        <begin position="332"/>
        <end position="350"/>
    </location>
</feature>
<evidence type="ECO:0000256" key="5">
    <source>
        <dbReference type="ARBA" id="ARBA00022679"/>
    </source>
</evidence>
<comment type="caution">
    <text evidence="13">The sequence shown here is derived from an EMBL/GenBank/DDBJ whole genome shotgun (WGS) entry which is preliminary data.</text>
</comment>
<evidence type="ECO:0000256" key="2">
    <source>
        <dbReference type="ARBA" id="ARBA00004922"/>
    </source>
</evidence>
<keyword evidence="8 10" id="KW-0472">Membrane</keyword>
<feature type="transmembrane region" description="Helical" evidence="10">
    <location>
        <begin position="165"/>
        <end position="198"/>
    </location>
</feature>
<evidence type="ECO:0000256" key="8">
    <source>
        <dbReference type="ARBA" id="ARBA00023136"/>
    </source>
</evidence>
<comment type="subcellular location">
    <subcellularLocation>
        <location evidence="10">Cell membrane</location>
    </subcellularLocation>
    <subcellularLocation>
        <location evidence="1">Endomembrane system</location>
        <topology evidence="1">Multi-pass membrane protein</topology>
    </subcellularLocation>
</comment>
<comment type="pathway">
    <text evidence="2 10">Protein modification; protein glycosylation.</text>
</comment>
<evidence type="ECO:0000313" key="13">
    <source>
        <dbReference type="EMBL" id="OGN10140.1"/>
    </source>
</evidence>
<evidence type="ECO:0000256" key="6">
    <source>
        <dbReference type="ARBA" id="ARBA00022692"/>
    </source>
</evidence>
<keyword evidence="6 10" id="KW-0812">Transmembrane</keyword>
<dbReference type="InterPro" id="IPR032421">
    <property type="entry name" value="PMT_4TMC"/>
</dbReference>
<proteinExistence type="inferred from homology"/>
<protein>
    <recommendedName>
        <fullName evidence="9 10">Polyprenol-phosphate-mannose--protein mannosyltransferase</fullName>
        <ecNumber evidence="10">2.4.1.-</ecNumber>
    </recommendedName>
</protein>
<dbReference type="GO" id="GO:0005886">
    <property type="term" value="C:plasma membrane"/>
    <property type="evidence" value="ECO:0007669"/>
    <property type="project" value="UniProtKB-SubCell"/>
</dbReference>
<dbReference type="AlphaFoldDB" id="A0A1F8FC48"/>
<evidence type="ECO:0000259" key="12">
    <source>
        <dbReference type="Pfam" id="PF16192"/>
    </source>
</evidence>
<accession>A0A1F8FC48</accession>
<keyword evidence="5 10" id="KW-0808">Transferase</keyword>
<keyword evidence="10" id="KW-1003">Cell membrane</keyword>
<evidence type="ECO:0000313" key="14">
    <source>
        <dbReference type="Proteomes" id="UP000178908"/>
    </source>
</evidence>
<evidence type="ECO:0000256" key="9">
    <source>
        <dbReference type="ARBA" id="ARBA00093617"/>
    </source>
</evidence>
<evidence type="ECO:0000256" key="7">
    <source>
        <dbReference type="ARBA" id="ARBA00022989"/>
    </source>
</evidence>
<feature type="transmembrane region" description="Helical" evidence="10">
    <location>
        <begin position="6"/>
        <end position="23"/>
    </location>
</feature>
<dbReference type="GO" id="GO:0012505">
    <property type="term" value="C:endomembrane system"/>
    <property type="evidence" value="ECO:0007669"/>
    <property type="project" value="UniProtKB-SubCell"/>
</dbReference>
<feature type="transmembrane region" description="Helical" evidence="10">
    <location>
        <begin position="88"/>
        <end position="109"/>
    </location>
</feature>
<reference evidence="13 14" key="1">
    <citation type="journal article" date="2016" name="Nat. Commun.">
        <title>Thousands of microbial genomes shed light on interconnected biogeochemical processes in an aquifer system.</title>
        <authorList>
            <person name="Anantharaman K."/>
            <person name="Brown C.T."/>
            <person name="Hug L.A."/>
            <person name="Sharon I."/>
            <person name="Castelle C.J."/>
            <person name="Probst A.J."/>
            <person name="Thomas B.C."/>
            <person name="Singh A."/>
            <person name="Wilkins M.J."/>
            <person name="Karaoz U."/>
            <person name="Brodie E.L."/>
            <person name="Williams K.H."/>
            <person name="Hubbard S.S."/>
            <person name="Banfield J.F."/>
        </authorList>
    </citation>
    <scope>NUCLEOTIDE SEQUENCE [LARGE SCALE GENOMIC DNA]</scope>
</reference>
<comment type="similarity">
    <text evidence="3 10">Belongs to the glycosyltransferase 39 family.</text>
</comment>
<dbReference type="EMBL" id="MGJO01000001">
    <property type="protein sequence ID" value="OGN10140.1"/>
    <property type="molecule type" value="Genomic_DNA"/>
</dbReference>
<gene>
    <name evidence="13" type="ORF">A3C61_03120</name>
</gene>
<dbReference type="GO" id="GO:0004169">
    <property type="term" value="F:dolichyl-phosphate-mannose-protein mannosyltransferase activity"/>
    <property type="evidence" value="ECO:0007669"/>
    <property type="project" value="UniProtKB-UniRule"/>
</dbReference>